<evidence type="ECO:0000259" key="4">
    <source>
        <dbReference type="Pfam" id="PF20640"/>
    </source>
</evidence>
<dbReference type="PANTHER" id="PTHR28221:SF2">
    <property type="entry name" value="RNA POLYMERASE I-SPECIFIC TRANSCRIPTION INITIATION FACTOR RRN6"/>
    <property type="match status" value="1"/>
</dbReference>
<dbReference type="InterPro" id="IPR048536">
    <property type="entry name" value="Rrn6_K-rich"/>
</dbReference>
<dbReference type="GO" id="GO:0001163">
    <property type="term" value="F:RNA polymerase I transcription regulatory region sequence-specific DNA binding"/>
    <property type="evidence" value="ECO:0007669"/>
    <property type="project" value="TreeGrafter"/>
</dbReference>
<feature type="domain" description="RRN6 K-rich C-terminal" evidence="3">
    <location>
        <begin position="833"/>
        <end position="992"/>
    </location>
</feature>
<evidence type="ECO:0000256" key="1">
    <source>
        <dbReference type="SAM" id="MobiDB-lite"/>
    </source>
</evidence>
<feature type="region of interest" description="Disordered" evidence="1">
    <location>
        <begin position="775"/>
        <end position="807"/>
    </location>
</feature>
<dbReference type="GO" id="GO:0042790">
    <property type="term" value="P:nucleolar large rRNA transcription by RNA polymerase I"/>
    <property type="evidence" value="ECO:0007669"/>
    <property type="project" value="TreeGrafter"/>
</dbReference>
<dbReference type="PANTHER" id="PTHR28221">
    <property type="entry name" value="RNA POLYMERASE I-SPECIFIC TRANSCRIPTION INITIATION FACTOR RRN6"/>
    <property type="match status" value="1"/>
</dbReference>
<accession>A0A5N6KS40</accession>
<dbReference type="Pfam" id="PF20639">
    <property type="entry name" value="Rrn6_K-rich"/>
    <property type="match status" value="1"/>
</dbReference>
<proteinExistence type="predicted"/>
<dbReference type="Pfam" id="PF10214">
    <property type="entry name" value="Rrn6_beta-prop"/>
    <property type="match status" value="1"/>
</dbReference>
<feature type="region of interest" description="Disordered" evidence="1">
    <location>
        <begin position="926"/>
        <end position="992"/>
    </location>
</feature>
<feature type="compositionally biased region" description="Low complexity" evidence="1">
    <location>
        <begin position="790"/>
        <end position="807"/>
    </location>
</feature>
<evidence type="ECO:0000313" key="6">
    <source>
        <dbReference type="Proteomes" id="UP000327013"/>
    </source>
</evidence>
<evidence type="ECO:0000259" key="3">
    <source>
        <dbReference type="Pfam" id="PF20639"/>
    </source>
</evidence>
<feature type="domain" description="RRN6 beta-propeller" evidence="2">
    <location>
        <begin position="106"/>
        <end position="434"/>
    </location>
</feature>
<feature type="region of interest" description="Disordered" evidence="1">
    <location>
        <begin position="873"/>
        <end position="902"/>
    </location>
</feature>
<organism evidence="5 6">
    <name type="scientific">Carpinus fangiana</name>
    <dbReference type="NCBI Taxonomy" id="176857"/>
    <lineage>
        <taxon>Eukaryota</taxon>
        <taxon>Viridiplantae</taxon>
        <taxon>Streptophyta</taxon>
        <taxon>Embryophyta</taxon>
        <taxon>Tracheophyta</taxon>
        <taxon>Spermatophyta</taxon>
        <taxon>Magnoliopsida</taxon>
        <taxon>eudicotyledons</taxon>
        <taxon>Gunneridae</taxon>
        <taxon>Pentapetalae</taxon>
        <taxon>rosids</taxon>
        <taxon>fabids</taxon>
        <taxon>Fagales</taxon>
        <taxon>Betulaceae</taxon>
        <taxon>Carpinus</taxon>
    </lineage>
</organism>
<dbReference type="InterPro" id="IPR048537">
    <property type="entry name" value="RRN6_HB"/>
</dbReference>
<feature type="compositionally biased region" description="Polar residues" evidence="1">
    <location>
        <begin position="944"/>
        <end position="967"/>
    </location>
</feature>
<dbReference type="InterPro" id="IPR019350">
    <property type="entry name" value="RNA_pol_I-sp_TIF_RRN6-like"/>
</dbReference>
<evidence type="ECO:0000259" key="2">
    <source>
        <dbReference type="Pfam" id="PF10214"/>
    </source>
</evidence>
<dbReference type="Proteomes" id="UP000327013">
    <property type="component" value="Unassembled WGS sequence"/>
</dbReference>
<keyword evidence="6" id="KW-1185">Reference proteome</keyword>
<feature type="domain" description="RRN6 helical bundle" evidence="4">
    <location>
        <begin position="542"/>
        <end position="727"/>
    </location>
</feature>
<sequence>MDEHASQDLHYGSLGAVSYNADTTTWSCQKFPVHCPPLHVIQQDFFIAGHASDINNAGNVPTKGSNDTERRLRTMPEFAGAVSLVQDIVKLDAHTEPARGGHRDDLVGGLLAFGAAYTPGSTTSRPVPFVAYSAGEDGDWLCIAALISTKTSFATLDKPQVFGTADTLRPVPSPSPNWRCPSGRILQVVSSQPKEQNYSLLAARSSTHVYLFRPIPTYASARAIHEHRHLHAHVIAANQIAGVRISGSLGSSCTDVAFNTWFQRQFILVDDTGAFVIFELAQKKVLGPYGNKIISRGTASADEDGDSSHPPSKCIHRAIWLHDVHTFIISAKHRVSAFDVRNCTVYLATLDLSEEIADIRTSPFNHDEFFILTSAHIVWAGIISGSVNDLKIKRISTWKHYFDPAGANLRLAFRKLERAASGSVILYSQQSCLMAEYFVGNTIDPDHQPWIVANASSVRMSAADGVKLPEQILSVHLNQIPFCRPNLDLAEESFSLFQMFVLTRDLSVTGFVCCKQEISEDVVAMLPIEGDRHRGRRVTQPFIKDDWLVDDADLSGVDATAASNLNARPRYEEDTAVDNRSSKTVPNDRIYNAVVSLADADSIDLVSDISKHLTQQSQQTQHQFLADRPLSEVTIHDMDSSTQFIELAIDNQGPLQSLASGFTLRQIARPPNLSLGCIDENKLSLADIYDFVVQTWISSLSNEVPARTRIRLEGIARSLAASLWLSSHVLEQKVENASEIADHASAADTQHSSQQSLPLLEDLTLSSSQLPQPFGFSQLDSQLPTPSPTPSMASTSASTANAAQSAPNEAITRLSRYTTFQTAHTATESGSTPILNHWNLGEDPAAYDFRAQTAALDGTLNVAGSQMTAETYASQQRRVARREARRQQREAKRLRTSSRASSVAASVATSIAASSQADEVVSQPVPSGRAWQSSQPGAGEGFISSGQVPNAQVESQSEGLQMASQIQPGRHGARPLPGALAMRAKGKRKAGF</sequence>
<feature type="compositionally biased region" description="Basic and acidic residues" evidence="1">
    <location>
        <begin position="881"/>
        <end position="893"/>
    </location>
</feature>
<gene>
    <name evidence="5" type="ORF">FH972_022202</name>
</gene>
<dbReference type="AlphaFoldDB" id="A0A5N6KS40"/>
<dbReference type="Pfam" id="PF20640">
    <property type="entry name" value="Rrn6_HB"/>
    <property type="match status" value="1"/>
</dbReference>
<name>A0A5N6KS40_9ROSI</name>
<dbReference type="GO" id="GO:0070860">
    <property type="term" value="C:RNA polymerase I core factor complex"/>
    <property type="evidence" value="ECO:0007669"/>
    <property type="project" value="TreeGrafter"/>
</dbReference>
<dbReference type="InterPro" id="IPR048535">
    <property type="entry name" value="RRN6_beta-prop"/>
</dbReference>
<dbReference type="OrthoDB" id="4090074at2759"/>
<evidence type="ECO:0000313" key="5">
    <source>
        <dbReference type="EMBL" id="KAB8339269.1"/>
    </source>
</evidence>
<dbReference type="EMBL" id="VIBQ01000010">
    <property type="protein sequence ID" value="KAB8339269.1"/>
    <property type="molecule type" value="Genomic_DNA"/>
</dbReference>
<reference evidence="5 6" key="1">
    <citation type="submission" date="2019-06" db="EMBL/GenBank/DDBJ databases">
        <title>A chromosomal-level reference genome of Carpinus fangiana (Coryloideae, Betulaceae).</title>
        <authorList>
            <person name="Yang X."/>
            <person name="Wang Z."/>
            <person name="Zhang L."/>
            <person name="Hao G."/>
            <person name="Liu J."/>
            <person name="Yang Y."/>
        </authorList>
    </citation>
    <scope>NUCLEOTIDE SEQUENCE [LARGE SCALE GENOMIC DNA]</scope>
    <source>
        <strain evidence="5">Cfa_2016G</strain>
        <tissue evidence="5">Leaf</tissue>
    </source>
</reference>
<protein>
    <submittedName>
        <fullName evidence="5">Uncharacterized protein</fullName>
    </submittedName>
</protein>
<comment type="caution">
    <text evidence="5">The sequence shown here is derived from an EMBL/GenBank/DDBJ whole genome shotgun (WGS) entry which is preliminary data.</text>
</comment>
<dbReference type="GO" id="GO:0001179">
    <property type="term" value="F:RNA polymerase I general transcription initiation factor binding"/>
    <property type="evidence" value="ECO:0007669"/>
    <property type="project" value="TreeGrafter"/>
</dbReference>